<dbReference type="EMBL" id="JAVDWR010000009">
    <property type="protein sequence ID" value="MDR7121791.1"/>
    <property type="molecule type" value="Genomic_DNA"/>
</dbReference>
<evidence type="ECO:0000256" key="4">
    <source>
        <dbReference type="PROSITE-ProRule" id="PRU00284"/>
    </source>
</evidence>
<dbReference type="SMART" id="SM00283">
    <property type="entry name" value="MA"/>
    <property type="match status" value="1"/>
</dbReference>
<dbReference type="PRINTS" id="PR00260">
    <property type="entry name" value="CHEMTRNSDUCR"/>
</dbReference>
<evidence type="ECO:0000256" key="6">
    <source>
        <dbReference type="SAM" id="Phobius"/>
    </source>
</evidence>
<dbReference type="InterPro" id="IPR004089">
    <property type="entry name" value="MCPsignal_dom"/>
</dbReference>
<comment type="similarity">
    <text evidence="3">Belongs to the methyl-accepting chemotaxis (MCP) protein family.</text>
</comment>
<keyword evidence="6" id="KW-1133">Transmembrane helix</keyword>
<dbReference type="PANTHER" id="PTHR43531">
    <property type="entry name" value="PROTEIN ICFG"/>
    <property type="match status" value="1"/>
</dbReference>
<dbReference type="RefSeq" id="WP_310279405.1">
    <property type="nucleotide sequence ID" value="NZ_JAVDWR010000009.1"/>
</dbReference>
<evidence type="ECO:0000256" key="1">
    <source>
        <dbReference type="ARBA" id="ARBA00022500"/>
    </source>
</evidence>
<dbReference type="Proteomes" id="UP001257909">
    <property type="component" value="Unassembled WGS sequence"/>
</dbReference>
<keyword evidence="6" id="KW-0812">Transmembrane</keyword>
<feature type="coiled-coil region" evidence="5">
    <location>
        <begin position="498"/>
        <end position="525"/>
    </location>
</feature>
<dbReference type="InterPro" id="IPR004090">
    <property type="entry name" value="Chemotax_Me-accpt_rcpt"/>
</dbReference>
<keyword evidence="9" id="KW-1185">Reference proteome</keyword>
<protein>
    <submittedName>
        <fullName evidence="8">Methyl-accepting chemotaxis protein</fullName>
    </submittedName>
</protein>
<evidence type="ECO:0000313" key="9">
    <source>
        <dbReference type="Proteomes" id="UP001257909"/>
    </source>
</evidence>
<accession>A0ABU1W1E2</accession>
<dbReference type="Pfam" id="PF00015">
    <property type="entry name" value="MCPsignal"/>
    <property type="match status" value="1"/>
</dbReference>
<sequence>MSSSLTVKKLFSGLFIVLTVLMAGLALAQMRLSALNQQLSDTHIKRYQSYILADELRQSSDDLTRLARTYVLTAEQKYEDFYNQILAIRSGDAARPEHYQRIYWDFYAAEGRPPHPDSEQQIALLDLMKQAGFTAQELEKLAEANRNSNDLVNTEVMAMNAVKGLVPDGSGQFVPGKADLELARSLMHDEAYHANKARIMRPIDDFFVLLDQRTSAAVAVAEADADNMKAVIYLMLLAVLVVLCTALWFSYRILLQKLGGEPAYAEQVIAKVAAGDLRVNVQLKAGDQSSMLYGIAQMVTKLAAIISEVRASTHSLLAASEQMNATALTLSESSSQQAASVEETSAAMEQMSASIAQNSDSAKVTEGIAAKSALQAQNGGVAVGETVEAMRQIAQKIRIVDDIAYQTNLLALNAAIEAGRAGEHGRGFAVVAAEVRKLAARSQVAAKEIGEVANSSVTLAEHAGALLRDIVPAIQRTSELVQEIAAASNEQSSGAHGINDAISQISQATQQNAAASEELSSTSEELTVQAEHLQQMMDYFRTS</sequence>
<dbReference type="Gene3D" id="1.10.287.950">
    <property type="entry name" value="Methyl-accepting chemotaxis protein"/>
    <property type="match status" value="1"/>
</dbReference>
<evidence type="ECO:0000256" key="3">
    <source>
        <dbReference type="ARBA" id="ARBA00029447"/>
    </source>
</evidence>
<dbReference type="InterPro" id="IPR051310">
    <property type="entry name" value="MCP_chemotaxis"/>
</dbReference>
<keyword evidence="1" id="KW-0145">Chemotaxis</keyword>
<evidence type="ECO:0000256" key="5">
    <source>
        <dbReference type="SAM" id="Coils"/>
    </source>
</evidence>
<feature type="transmembrane region" description="Helical" evidence="6">
    <location>
        <begin position="230"/>
        <end position="249"/>
    </location>
</feature>
<evidence type="ECO:0000259" key="7">
    <source>
        <dbReference type="PROSITE" id="PS50111"/>
    </source>
</evidence>
<organism evidence="8 9">
    <name type="scientific">Rheinheimera soli</name>
    <dbReference type="NCBI Taxonomy" id="443616"/>
    <lineage>
        <taxon>Bacteria</taxon>
        <taxon>Pseudomonadati</taxon>
        <taxon>Pseudomonadota</taxon>
        <taxon>Gammaproteobacteria</taxon>
        <taxon>Chromatiales</taxon>
        <taxon>Chromatiaceae</taxon>
        <taxon>Rheinheimera</taxon>
    </lineage>
</organism>
<keyword evidence="6" id="KW-0472">Membrane</keyword>
<reference evidence="8 9" key="1">
    <citation type="submission" date="2023-07" db="EMBL/GenBank/DDBJ databases">
        <title>Sorghum-associated microbial communities from plants grown in Nebraska, USA.</title>
        <authorList>
            <person name="Schachtman D."/>
        </authorList>
    </citation>
    <scope>NUCLEOTIDE SEQUENCE [LARGE SCALE GENOMIC DNA]</scope>
    <source>
        <strain evidence="8 9">4138</strain>
    </source>
</reference>
<evidence type="ECO:0000256" key="2">
    <source>
        <dbReference type="ARBA" id="ARBA00023224"/>
    </source>
</evidence>
<keyword evidence="5" id="KW-0175">Coiled coil</keyword>
<dbReference type="SUPFAM" id="SSF58104">
    <property type="entry name" value="Methyl-accepting chemotaxis protein (MCP) signaling domain"/>
    <property type="match status" value="1"/>
</dbReference>
<proteinExistence type="inferred from homology"/>
<comment type="caution">
    <text evidence="8">The sequence shown here is derived from an EMBL/GenBank/DDBJ whole genome shotgun (WGS) entry which is preliminary data.</text>
</comment>
<dbReference type="PANTHER" id="PTHR43531:SF11">
    <property type="entry name" value="METHYL-ACCEPTING CHEMOTAXIS PROTEIN 3"/>
    <property type="match status" value="1"/>
</dbReference>
<evidence type="ECO:0000313" key="8">
    <source>
        <dbReference type="EMBL" id="MDR7121791.1"/>
    </source>
</evidence>
<keyword evidence="2 4" id="KW-0807">Transducer</keyword>
<dbReference type="PROSITE" id="PS50111">
    <property type="entry name" value="CHEMOTAXIS_TRANSDUC_2"/>
    <property type="match status" value="1"/>
</dbReference>
<name>A0ABU1W1E2_9GAMM</name>
<gene>
    <name evidence="8" type="ORF">J2W69_002748</name>
</gene>
<feature type="domain" description="Methyl-accepting transducer" evidence="7">
    <location>
        <begin position="312"/>
        <end position="527"/>
    </location>
</feature>